<dbReference type="InterPro" id="IPR036291">
    <property type="entry name" value="NAD(P)-bd_dom_sf"/>
</dbReference>
<feature type="domain" description="NmrA-like" evidence="1">
    <location>
        <begin position="4"/>
        <end position="214"/>
    </location>
</feature>
<proteinExistence type="predicted"/>
<gene>
    <name evidence="2" type="ORF">SE18_01605</name>
</gene>
<dbReference type="InterPro" id="IPR051604">
    <property type="entry name" value="Ergot_Alk_Oxidoreductase"/>
</dbReference>
<evidence type="ECO:0000313" key="2">
    <source>
        <dbReference type="EMBL" id="KPL91705.1"/>
    </source>
</evidence>
<comment type="caution">
    <text evidence="2">The sequence shown here is derived from an EMBL/GenBank/DDBJ whole genome shotgun (WGS) entry which is preliminary data.</text>
</comment>
<dbReference type="AlphaFoldDB" id="A0A0P6Z3A1"/>
<dbReference type="Pfam" id="PF05368">
    <property type="entry name" value="NmrA"/>
    <property type="match status" value="1"/>
</dbReference>
<sequence>MTANNLILVTGGTGKTGKRVVERLQAQGHNVRVGSRSASPSFDWDDQQTWPAALADAQSVYISYQPDLAVPSAIDTIRAFSQLAVASGVKHLVLLSGRGEAAAQACEQVIQAAGIAWTIVRASWFMQNFSESFFHEPLLNGQIFLPASEVKEPFIDADDIADVVVAALSDVETHAGQLYEVTGPRLMTFAEAISEIAQANGSPIDYQPIPIEAYIGALHEQQWPADMIWFVEFLFREVLDGRNAYLSDGVERALGRQPNDFSNYAREAAARGVWQLSSVTR</sequence>
<name>A0A0P6Z3A1_9CHLR</name>
<reference evidence="2 3" key="1">
    <citation type="submission" date="2015-07" db="EMBL/GenBank/DDBJ databases">
        <title>Whole genome sequence of Herpetosiphon geysericola DSM 7119.</title>
        <authorList>
            <person name="Hemp J."/>
            <person name="Ward L.M."/>
            <person name="Pace L.A."/>
            <person name="Fischer W.W."/>
        </authorList>
    </citation>
    <scope>NUCLEOTIDE SEQUENCE [LARGE SCALE GENOMIC DNA]</scope>
    <source>
        <strain evidence="2 3">DSM 7119</strain>
    </source>
</reference>
<dbReference type="InterPro" id="IPR008030">
    <property type="entry name" value="NmrA-like"/>
</dbReference>
<dbReference type="Gene3D" id="3.90.25.10">
    <property type="entry name" value="UDP-galactose 4-epimerase, domain 1"/>
    <property type="match status" value="1"/>
</dbReference>
<dbReference type="PANTHER" id="PTHR43162:SF1">
    <property type="entry name" value="PRESTALK A DIFFERENTIATION PROTEIN A"/>
    <property type="match status" value="1"/>
</dbReference>
<dbReference type="PATRIC" id="fig|70996.4.peg.729"/>
<dbReference type="SUPFAM" id="SSF51735">
    <property type="entry name" value="NAD(P)-binding Rossmann-fold domains"/>
    <property type="match status" value="1"/>
</dbReference>
<dbReference type="PANTHER" id="PTHR43162">
    <property type="match status" value="1"/>
</dbReference>
<evidence type="ECO:0000313" key="3">
    <source>
        <dbReference type="Proteomes" id="UP000050277"/>
    </source>
</evidence>
<dbReference type="RefSeq" id="WP_054532665.1">
    <property type="nucleotide sequence ID" value="NZ_LGKP01000004.1"/>
</dbReference>
<dbReference type="EMBL" id="LGKP01000004">
    <property type="protein sequence ID" value="KPL91705.1"/>
    <property type="molecule type" value="Genomic_DNA"/>
</dbReference>
<dbReference type="Gene3D" id="3.40.50.720">
    <property type="entry name" value="NAD(P)-binding Rossmann-like Domain"/>
    <property type="match status" value="1"/>
</dbReference>
<protein>
    <submittedName>
        <fullName evidence="2">NmrA family transcriptional regulator</fullName>
    </submittedName>
</protein>
<keyword evidence="3" id="KW-1185">Reference proteome</keyword>
<dbReference type="Proteomes" id="UP000050277">
    <property type="component" value="Unassembled WGS sequence"/>
</dbReference>
<dbReference type="OrthoDB" id="154676at2"/>
<dbReference type="STRING" id="70996.SE18_01605"/>
<accession>A0A0P6Z3A1</accession>
<organism evidence="2 3">
    <name type="scientific">Herpetosiphon geysericola</name>
    <dbReference type="NCBI Taxonomy" id="70996"/>
    <lineage>
        <taxon>Bacteria</taxon>
        <taxon>Bacillati</taxon>
        <taxon>Chloroflexota</taxon>
        <taxon>Chloroflexia</taxon>
        <taxon>Herpetosiphonales</taxon>
        <taxon>Herpetosiphonaceae</taxon>
        <taxon>Herpetosiphon</taxon>
    </lineage>
</organism>
<evidence type="ECO:0000259" key="1">
    <source>
        <dbReference type="Pfam" id="PF05368"/>
    </source>
</evidence>